<accession>A0A9P6W011</accession>
<dbReference type="OrthoDB" id="4065415at2759"/>
<gene>
    <name evidence="1" type="ORF">C6P45_001471</name>
</gene>
<dbReference type="AlphaFoldDB" id="A0A9P6W011"/>
<dbReference type="EMBL" id="PUHR01000169">
    <property type="protein sequence ID" value="KAG0660807.1"/>
    <property type="molecule type" value="Genomic_DNA"/>
</dbReference>
<keyword evidence="2" id="KW-1185">Reference proteome</keyword>
<evidence type="ECO:0000313" key="2">
    <source>
        <dbReference type="Proteomes" id="UP000750334"/>
    </source>
</evidence>
<organism evidence="1 2">
    <name type="scientific">Maudiozyma exigua</name>
    <name type="common">Yeast</name>
    <name type="synonym">Kazachstania exigua</name>
    <dbReference type="NCBI Taxonomy" id="34358"/>
    <lineage>
        <taxon>Eukaryota</taxon>
        <taxon>Fungi</taxon>
        <taxon>Dikarya</taxon>
        <taxon>Ascomycota</taxon>
        <taxon>Saccharomycotina</taxon>
        <taxon>Saccharomycetes</taxon>
        <taxon>Saccharomycetales</taxon>
        <taxon>Saccharomycetaceae</taxon>
        <taxon>Maudiozyma</taxon>
    </lineage>
</organism>
<name>A0A9P6W011_MAUEX</name>
<protein>
    <submittedName>
        <fullName evidence="1">Uncharacterized protein</fullName>
    </submittedName>
</protein>
<dbReference type="Proteomes" id="UP000750334">
    <property type="component" value="Unassembled WGS sequence"/>
</dbReference>
<sequence>MSLYNDSYMHKTLNIFSLDDPIWEILHTRLEQTISKLDIYRKPIRQLLYKDSMNASNSNKIRVKSRSQSLLDEYIIDSWYIVYGLLGSYPFVRNNNIFEEIQEDEPIMQSTCFCLPQTKILKEPRVPLNIWLSISDTSYLYPIRNIITDVLTAEDMRRNEEYSSLGQICDWIKEPGVYCIRLGTIQTSYMNDTNSSTIPPFFSMKLVASLTGGYNWNKASSIKLLGYNFNSYMTQFKKPWILFKLDLSYEKLFYEDDHIPNVNSLLCNKNNSNKSFLMNKGPRKETSDHPLLLPDIQPNFKIPVQILTTYKGTSSDNESNILYVSDPRVPSVLT</sequence>
<reference evidence="1 2" key="1">
    <citation type="submission" date="2020-11" db="EMBL/GenBank/DDBJ databases">
        <title>Kefir isolates.</title>
        <authorList>
            <person name="Marcisauskas S."/>
            <person name="Kim Y."/>
            <person name="Blasche S."/>
        </authorList>
    </citation>
    <scope>NUCLEOTIDE SEQUENCE [LARGE SCALE GENOMIC DNA]</scope>
    <source>
        <strain evidence="1 2">OG2</strain>
    </source>
</reference>
<comment type="caution">
    <text evidence="1">The sequence shown here is derived from an EMBL/GenBank/DDBJ whole genome shotgun (WGS) entry which is preliminary data.</text>
</comment>
<proteinExistence type="predicted"/>
<evidence type="ECO:0000313" key="1">
    <source>
        <dbReference type="EMBL" id="KAG0660807.1"/>
    </source>
</evidence>